<organism evidence="1 2">
    <name type="scientific">Thermoanaerobacterium xylanolyticum (strain ATCC 49914 / DSM 7097 / LX-11)</name>
    <dbReference type="NCBI Taxonomy" id="858215"/>
    <lineage>
        <taxon>Bacteria</taxon>
        <taxon>Bacillati</taxon>
        <taxon>Bacillota</taxon>
        <taxon>Clostridia</taxon>
        <taxon>Thermoanaerobacterales</taxon>
        <taxon>Thermoanaerobacteraceae</taxon>
        <taxon>Thermoanaerobacterium</taxon>
    </lineage>
</organism>
<dbReference type="Gene3D" id="3.20.20.80">
    <property type="entry name" value="Glycosidases"/>
    <property type="match status" value="1"/>
</dbReference>
<dbReference type="InterPro" id="IPR033132">
    <property type="entry name" value="GH_1_N_CS"/>
</dbReference>
<dbReference type="EMBL" id="CP002739">
    <property type="protein sequence ID" value="AEF17049.1"/>
    <property type="molecule type" value="Genomic_DNA"/>
</dbReference>
<dbReference type="GO" id="GO:0005975">
    <property type="term" value="P:carbohydrate metabolic process"/>
    <property type="evidence" value="ECO:0007669"/>
    <property type="project" value="InterPro"/>
</dbReference>
<reference evidence="1" key="1">
    <citation type="submission" date="2011-05" db="EMBL/GenBank/DDBJ databases">
        <title>Complete sequence of Thermoanaerobacterium xylanolyticum LX-11.</title>
        <authorList>
            <consortium name="US DOE Joint Genome Institute"/>
            <person name="Lucas S."/>
            <person name="Han J."/>
            <person name="Lapidus A."/>
            <person name="Cheng J.-F."/>
            <person name="Goodwin L."/>
            <person name="Pitluck S."/>
            <person name="Peters L."/>
            <person name="Mikhailova N."/>
            <person name="Lu M."/>
            <person name="Han C."/>
            <person name="Tapia R."/>
            <person name="Land M."/>
            <person name="Hauser L."/>
            <person name="Kyrpides N."/>
            <person name="Ivanova N."/>
            <person name="Pagani I."/>
            <person name="Hemme C."/>
            <person name="Woyke T."/>
        </authorList>
    </citation>
    <scope>NUCLEOTIDE SEQUENCE</scope>
    <source>
        <strain evidence="1">LX-11</strain>
    </source>
</reference>
<protein>
    <submittedName>
        <fullName evidence="1">Glycoside hydrolase family 1</fullName>
    </submittedName>
</protein>
<dbReference type="STRING" id="858215.Thexy_1016"/>
<gene>
    <name evidence="1" type="ordered locus">Thexy_1016</name>
</gene>
<dbReference type="KEGG" id="txy:Thexy_1016"/>
<dbReference type="HOGENOM" id="CLU_3384292_0_0_9"/>
<evidence type="ECO:0000313" key="1">
    <source>
        <dbReference type="EMBL" id="AEF17049.1"/>
    </source>
</evidence>
<dbReference type="GO" id="GO:0004553">
    <property type="term" value="F:hydrolase activity, hydrolyzing O-glycosyl compounds"/>
    <property type="evidence" value="ECO:0007669"/>
    <property type="project" value="InterPro"/>
</dbReference>
<dbReference type="eggNOG" id="COG2723">
    <property type="taxonomic scope" value="Bacteria"/>
</dbReference>
<keyword evidence="1" id="KW-0378">Hydrolase</keyword>
<dbReference type="Proteomes" id="UP000007239">
    <property type="component" value="Chromosome"/>
</dbReference>
<accession>F6BK54</accession>
<name>F6BK54_THEXL</name>
<dbReference type="PROSITE" id="PS00653">
    <property type="entry name" value="GLYCOSYL_HYDROL_F1_2"/>
    <property type="match status" value="1"/>
</dbReference>
<proteinExistence type="predicted"/>
<dbReference type="InterPro" id="IPR001360">
    <property type="entry name" value="Glyco_hydro_1"/>
</dbReference>
<dbReference type="SUPFAM" id="SSF51445">
    <property type="entry name" value="(Trans)glycosidases"/>
    <property type="match status" value="1"/>
</dbReference>
<sequence length="33" mass="3625">MSDFSKDFLFGVATASHQVEGAYNEDGRTMSII</sequence>
<evidence type="ECO:0000313" key="2">
    <source>
        <dbReference type="Proteomes" id="UP000007239"/>
    </source>
</evidence>
<dbReference type="Pfam" id="PF00232">
    <property type="entry name" value="Glyco_hydro_1"/>
    <property type="match status" value="1"/>
</dbReference>
<keyword evidence="2" id="KW-1185">Reference proteome</keyword>
<dbReference type="AlphaFoldDB" id="F6BK54"/>
<dbReference type="InterPro" id="IPR017853">
    <property type="entry name" value="GH"/>
</dbReference>